<dbReference type="EMBL" id="JADKNH010000009">
    <property type="protein sequence ID" value="MBF4694482.1"/>
    <property type="molecule type" value="Genomic_DNA"/>
</dbReference>
<reference evidence="5 6" key="1">
    <citation type="submission" date="2020-11" db="EMBL/GenBank/DDBJ databases">
        <title>Fusibacter basophilias sp. nov.</title>
        <authorList>
            <person name="Qiu D."/>
        </authorList>
    </citation>
    <scope>NUCLEOTIDE SEQUENCE [LARGE SCALE GENOMIC DNA]</scope>
    <source>
        <strain evidence="5 6">Q10-2</strain>
    </source>
</reference>
<dbReference type="Pfam" id="PF00005">
    <property type="entry name" value="ABC_tran"/>
    <property type="match status" value="2"/>
</dbReference>
<keyword evidence="3" id="KW-0175">Coiled coil</keyword>
<dbReference type="InterPro" id="IPR003439">
    <property type="entry name" value="ABC_transporter-like_ATP-bd"/>
</dbReference>
<proteinExistence type="predicted"/>
<feature type="coiled-coil region" evidence="3">
    <location>
        <begin position="87"/>
        <end position="114"/>
    </location>
</feature>
<dbReference type="NCBIfam" id="NF000355">
    <property type="entry name" value="ribo_prot_ABC_F"/>
    <property type="match status" value="1"/>
</dbReference>
<dbReference type="RefSeq" id="WP_194702717.1">
    <property type="nucleotide sequence ID" value="NZ_JADKNH010000009.1"/>
</dbReference>
<name>A0ABR9ZVI6_9FIRM</name>
<dbReference type="Pfam" id="PF12848">
    <property type="entry name" value="ABC_tran_Xtn"/>
    <property type="match status" value="1"/>
</dbReference>
<dbReference type="InterPro" id="IPR032781">
    <property type="entry name" value="ABC_tran_Xtn"/>
</dbReference>
<evidence type="ECO:0000256" key="2">
    <source>
        <dbReference type="ARBA" id="ARBA00022840"/>
    </source>
</evidence>
<sequence length="637" mass="72917">MIALSCTNITKYYGIDCILDEISFTVNTGDKIGLIGINGAGKTTLMKILMGVTSKDSGEIFIAKDTTVGYLEQNTAIDLDISAFDYCEEVFSDIFEIENKMRSLEQRLAQSDESSSKLYLDEYAKLQEAFDHANGYAISSKIRGILNGLGFEEADHKKSISQLSGGQKSRVGVARLLLKQPDILLLDEPTNHLDIDAIKWLEGYLKEYNGTIILISHDRYFLDQVITKVYEIEAHELTTYTGNYSQFIKQKNAIYEASLSHYEQQQKELKKQEELIRKFKDRGTEKLAKRAKSREKRLDHVELLNKPTLFKEHFKIDLKAGVKSGKDVLRVKNLSKSYGPKKIFSDLSFEIYRGEKIGLIGPNGVGKTTLFKVLLEETAKDQGDILYGHQIEPGYYDQELKNLTLEHTILEEIHDENPELSLTEVRSLLGAFLFKGDDYEKRVHQLSGGEKSRVSLLKLMLSTSNFLYLDEPTNHLDILAKETLEEALLNYDGTILTISHDRYFLNKICTKIFELTDSGIHVFWGNYDYYVQKTVEDEQQNVSDSIEPELTKTKQKELQKKEKEKRQQIKAHKNAIQNTEDQIHALEEKLHDLQMALCEEAVFSVPEKAMSVQKEIHQIETEIEQSYIELESLLEKL</sequence>
<keyword evidence="2 5" id="KW-0067">ATP-binding</keyword>
<dbReference type="InterPro" id="IPR003593">
    <property type="entry name" value="AAA+_ATPase"/>
</dbReference>
<feature type="domain" description="ABC transporter" evidence="4">
    <location>
        <begin position="329"/>
        <end position="542"/>
    </location>
</feature>
<evidence type="ECO:0000313" key="5">
    <source>
        <dbReference type="EMBL" id="MBF4694482.1"/>
    </source>
</evidence>
<evidence type="ECO:0000313" key="6">
    <source>
        <dbReference type="Proteomes" id="UP000614200"/>
    </source>
</evidence>
<protein>
    <submittedName>
        <fullName evidence="5">ABC-F family ATP-binding cassette domain-containing protein</fullName>
    </submittedName>
</protein>
<keyword evidence="6" id="KW-1185">Reference proteome</keyword>
<comment type="caution">
    <text evidence="5">The sequence shown here is derived from an EMBL/GenBank/DDBJ whole genome shotgun (WGS) entry which is preliminary data.</text>
</comment>
<feature type="coiled-coil region" evidence="3">
    <location>
        <begin position="555"/>
        <end position="636"/>
    </location>
</feature>
<dbReference type="InterPro" id="IPR017871">
    <property type="entry name" value="ABC_transporter-like_CS"/>
</dbReference>
<dbReference type="PANTHER" id="PTHR42855">
    <property type="entry name" value="ABC TRANSPORTER ATP-BINDING SUBUNIT"/>
    <property type="match status" value="1"/>
</dbReference>
<dbReference type="SMART" id="SM00382">
    <property type="entry name" value="AAA"/>
    <property type="match status" value="2"/>
</dbReference>
<dbReference type="InterPro" id="IPR051309">
    <property type="entry name" value="ABCF_ATPase"/>
</dbReference>
<dbReference type="SUPFAM" id="SSF52540">
    <property type="entry name" value="P-loop containing nucleoside triphosphate hydrolases"/>
    <property type="match status" value="2"/>
</dbReference>
<keyword evidence="1" id="KW-0547">Nucleotide-binding</keyword>
<dbReference type="GO" id="GO:0005524">
    <property type="term" value="F:ATP binding"/>
    <property type="evidence" value="ECO:0007669"/>
    <property type="project" value="UniProtKB-KW"/>
</dbReference>
<evidence type="ECO:0000256" key="3">
    <source>
        <dbReference type="SAM" id="Coils"/>
    </source>
</evidence>
<dbReference type="PROSITE" id="PS00211">
    <property type="entry name" value="ABC_TRANSPORTER_1"/>
    <property type="match status" value="2"/>
</dbReference>
<organism evidence="5 6">
    <name type="scientific">Fusibacter ferrireducens</name>
    <dbReference type="NCBI Taxonomy" id="2785058"/>
    <lineage>
        <taxon>Bacteria</taxon>
        <taxon>Bacillati</taxon>
        <taxon>Bacillota</taxon>
        <taxon>Clostridia</taxon>
        <taxon>Eubacteriales</taxon>
        <taxon>Eubacteriales Family XII. Incertae Sedis</taxon>
        <taxon>Fusibacter</taxon>
    </lineage>
</organism>
<dbReference type="PROSITE" id="PS50893">
    <property type="entry name" value="ABC_TRANSPORTER_2"/>
    <property type="match status" value="2"/>
</dbReference>
<dbReference type="PANTHER" id="PTHR42855:SF2">
    <property type="entry name" value="DRUG RESISTANCE ABC TRANSPORTER,ATP-BINDING PROTEIN"/>
    <property type="match status" value="1"/>
</dbReference>
<evidence type="ECO:0000256" key="1">
    <source>
        <dbReference type="ARBA" id="ARBA00022741"/>
    </source>
</evidence>
<dbReference type="Proteomes" id="UP000614200">
    <property type="component" value="Unassembled WGS sequence"/>
</dbReference>
<dbReference type="InterPro" id="IPR027417">
    <property type="entry name" value="P-loop_NTPase"/>
</dbReference>
<dbReference type="Gene3D" id="3.40.50.300">
    <property type="entry name" value="P-loop containing nucleotide triphosphate hydrolases"/>
    <property type="match status" value="2"/>
</dbReference>
<accession>A0ABR9ZVI6</accession>
<feature type="domain" description="ABC transporter" evidence="4">
    <location>
        <begin position="4"/>
        <end position="259"/>
    </location>
</feature>
<evidence type="ECO:0000259" key="4">
    <source>
        <dbReference type="PROSITE" id="PS50893"/>
    </source>
</evidence>
<gene>
    <name evidence="5" type="ORF">ISU02_15330</name>
</gene>
<dbReference type="CDD" id="cd03221">
    <property type="entry name" value="ABCF_EF-3"/>
    <property type="match status" value="2"/>
</dbReference>
<feature type="coiled-coil region" evidence="3">
    <location>
        <begin position="252"/>
        <end position="282"/>
    </location>
</feature>